<dbReference type="Pfam" id="PF21259">
    <property type="entry name" value="Rgg_C"/>
    <property type="match status" value="1"/>
</dbReference>
<sequence>MEVNNINKIVDSLIKNRNRSITKALHGVMSKSNYYRFVNGEIDISLSKFLKLIKYNDIALKEISFTANNYTDDKFINQLTAIISSYRRNDMKYLKNFISNSSKLKDISYKQKNILYLSEIYLELLKHGNSNENKLTYLTSFFYELDELAYFDIVFLANTMNIYSPEFNHYMFKKLIEKSNSYYNYEKNENIFIHIIMARIAYLFEIGETDTIRNFVKILNQIKISNNQIYEKLCVKFFNEINDLSQGISKNTTKAEYYISILKDLEDQRYLLLEDILDNLTESRGVLFEKV</sequence>
<dbReference type="Proteomes" id="UP000422837">
    <property type="component" value="Plasmid unnamed2"/>
</dbReference>
<evidence type="ECO:0000313" key="3">
    <source>
        <dbReference type="Proteomes" id="UP000422837"/>
    </source>
</evidence>
<dbReference type="RefSeq" id="WP_154694679.1">
    <property type="nucleotide sequence ID" value="NZ_CP046125.1"/>
</dbReference>
<evidence type="ECO:0000259" key="1">
    <source>
        <dbReference type="Pfam" id="PF21259"/>
    </source>
</evidence>
<gene>
    <name evidence="2" type="ORF">GFU50_18145</name>
</gene>
<dbReference type="InterPro" id="IPR053163">
    <property type="entry name" value="HTH-type_regulator_Rgg"/>
</dbReference>
<dbReference type="PANTHER" id="PTHR37038">
    <property type="entry name" value="TRANSCRIPTIONAL REGULATOR-RELATED"/>
    <property type="match status" value="1"/>
</dbReference>
<organism evidence="2 3">
    <name type="scientific">Enterococcus casseliflavus</name>
    <name type="common">Enterococcus flavescens</name>
    <dbReference type="NCBI Taxonomy" id="37734"/>
    <lineage>
        <taxon>Bacteria</taxon>
        <taxon>Bacillati</taxon>
        <taxon>Bacillota</taxon>
        <taxon>Bacilli</taxon>
        <taxon>Lactobacillales</taxon>
        <taxon>Enterococcaceae</taxon>
        <taxon>Enterococcus</taxon>
    </lineage>
</organism>
<dbReference type="InterPro" id="IPR010057">
    <property type="entry name" value="Transcription_activator_Rgg_C"/>
</dbReference>
<accession>A0ABD6Z4L1</accession>
<reference evidence="2 3" key="1">
    <citation type="submission" date="2019-11" db="EMBL/GenBank/DDBJ databases">
        <title>Detection and genome characteristic of a blood enterococcus casselifavus isolate from Zhengzhou,china.</title>
        <authorList>
            <person name="Wen P."/>
        </authorList>
    </citation>
    <scope>NUCLEOTIDE SEQUENCE [LARGE SCALE GENOMIC DNA]</scope>
    <source>
        <strain evidence="2 3">EC291</strain>
        <plasmid evidence="2 3">unnamed2</plasmid>
    </source>
</reference>
<evidence type="ECO:0000313" key="2">
    <source>
        <dbReference type="EMBL" id="QGN31405.1"/>
    </source>
</evidence>
<dbReference type="EMBL" id="CP046125">
    <property type="protein sequence ID" value="QGN31405.1"/>
    <property type="molecule type" value="Genomic_DNA"/>
</dbReference>
<protein>
    <recommendedName>
        <fullName evidence="1">HTH-type transcriptional regulator Rgg C-terminal domain-containing protein</fullName>
    </recommendedName>
</protein>
<name>A0ABD6Z4L1_ENTCA</name>
<geneLocation type="plasmid" evidence="2 3">
    <name>unnamed2</name>
</geneLocation>
<dbReference type="NCBIfam" id="TIGR01716">
    <property type="entry name" value="RGG_Cterm"/>
    <property type="match status" value="1"/>
</dbReference>
<proteinExistence type="predicted"/>
<keyword evidence="2" id="KW-0614">Plasmid</keyword>
<feature type="domain" description="HTH-type transcriptional regulator Rgg C-terminal" evidence="1">
    <location>
        <begin position="110"/>
        <end position="268"/>
    </location>
</feature>
<dbReference type="AlphaFoldDB" id="A0ABD6Z4L1"/>